<keyword evidence="3" id="KW-1003">Cell membrane</keyword>
<dbReference type="InterPro" id="IPR006059">
    <property type="entry name" value="SBP"/>
</dbReference>
<keyword evidence="4 8" id="KW-0732">Signal</keyword>
<name>A0AAU7LXH3_9BURK</name>
<dbReference type="EMBL" id="CP157675">
    <property type="protein sequence ID" value="XBP71623.1"/>
    <property type="molecule type" value="Genomic_DNA"/>
</dbReference>
<comment type="subcellular location">
    <subcellularLocation>
        <location evidence="1">Periplasm</location>
    </subcellularLocation>
</comment>
<dbReference type="GO" id="GO:0042597">
    <property type="term" value="C:periplasmic space"/>
    <property type="evidence" value="ECO:0007669"/>
    <property type="project" value="UniProtKB-SubCell"/>
</dbReference>
<feature type="chain" id="PRO_5043862682" evidence="8">
    <location>
        <begin position="27"/>
        <end position="461"/>
    </location>
</feature>
<gene>
    <name evidence="9" type="ORF">ABLV49_07455</name>
</gene>
<evidence type="ECO:0000256" key="8">
    <source>
        <dbReference type="SAM" id="SignalP"/>
    </source>
</evidence>
<evidence type="ECO:0000256" key="4">
    <source>
        <dbReference type="ARBA" id="ARBA00022729"/>
    </source>
</evidence>
<dbReference type="Gene3D" id="3.40.190.10">
    <property type="entry name" value="Periplasmic binding protein-like II"/>
    <property type="match status" value="1"/>
</dbReference>
<dbReference type="PANTHER" id="PTHR43649">
    <property type="entry name" value="ARABINOSE-BINDING PROTEIN-RELATED"/>
    <property type="match status" value="1"/>
</dbReference>
<evidence type="ECO:0000256" key="1">
    <source>
        <dbReference type="ARBA" id="ARBA00004418"/>
    </source>
</evidence>
<proteinExistence type="inferred from homology"/>
<dbReference type="RefSeq" id="WP_349280986.1">
    <property type="nucleotide sequence ID" value="NZ_CBCSCU010000033.1"/>
</dbReference>
<dbReference type="SUPFAM" id="SSF53850">
    <property type="entry name" value="Periplasmic binding protein-like II"/>
    <property type="match status" value="1"/>
</dbReference>
<dbReference type="InterPro" id="IPR050490">
    <property type="entry name" value="Bact_solute-bd_prot1"/>
</dbReference>
<evidence type="ECO:0000256" key="5">
    <source>
        <dbReference type="ARBA" id="ARBA00023136"/>
    </source>
</evidence>
<protein>
    <submittedName>
        <fullName evidence="9">ABC transporter substrate-binding protein</fullName>
    </submittedName>
</protein>
<keyword evidence="6" id="KW-0564">Palmitate</keyword>
<keyword evidence="7" id="KW-0449">Lipoprotein</keyword>
<reference evidence="9" key="1">
    <citation type="submission" date="2024-05" db="EMBL/GenBank/DDBJ databases">
        <authorList>
            <person name="Bunk B."/>
            <person name="Swiderski J."/>
            <person name="Sproer C."/>
            <person name="Thiel V."/>
        </authorList>
    </citation>
    <scope>NUCLEOTIDE SEQUENCE</scope>
    <source>
        <strain evidence="9">DSM 17735</strain>
    </source>
</reference>
<evidence type="ECO:0000256" key="7">
    <source>
        <dbReference type="ARBA" id="ARBA00023288"/>
    </source>
</evidence>
<keyword evidence="5" id="KW-0472">Membrane</keyword>
<dbReference type="PANTHER" id="PTHR43649:SF33">
    <property type="entry name" value="POLYGALACTURONAN_RHAMNOGALACTURONAN-BINDING PROTEIN YTCQ"/>
    <property type="match status" value="1"/>
</dbReference>
<evidence type="ECO:0000313" key="9">
    <source>
        <dbReference type="EMBL" id="XBP71623.1"/>
    </source>
</evidence>
<comment type="similarity">
    <text evidence="2">Belongs to the bacterial solute-binding protein 1 family.</text>
</comment>
<organism evidence="9">
    <name type="scientific">Polaromonas hydrogenivorans</name>
    <dbReference type="NCBI Taxonomy" id="335476"/>
    <lineage>
        <taxon>Bacteria</taxon>
        <taxon>Pseudomonadati</taxon>
        <taxon>Pseudomonadota</taxon>
        <taxon>Betaproteobacteria</taxon>
        <taxon>Burkholderiales</taxon>
        <taxon>Comamonadaceae</taxon>
        <taxon>Polaromonas</taxon>
    </lineage>
</organism>
<evidence type="ECO:0000256" key="6">
    <source>
        <dbReference type="ARBA" id="ARBA00023139"/>
    </source>
</evidence>
<feature type="signal peptide" evidence="8">
    <location>
        <begin position="1"/>
        <end position="26"/>
    </location>
</feature>
<accession>A0AAU7LXH3</accession>
<sequence length="461" mass="51519">MKKLPHALLGTLALASMTLASQAAQAEESISVWMTKGFYRAEDEALLAVADRFYKKSGIKVELSLFSTEDVVTKTVGAVSAGTPPDFAYGTSFNFATTGKWAYDGKLEDVSDVMIPLKDKFLPNTVETTYLYNDKAKKKAYYAAPIAQEIVHTFYWRDMLKDAGYRDADIPKDWKGYWGFWCDKVQPALRAKGQRVYGIGQPTSVQANDTYYEFMSYINAYNVKLVDENGKLLLDDPKNRKNLELALADYVSVYQKGCTPPSSINWTAVDNNVNLHNRTTVMTPNSTLSIPGSYYDAMNSATATPEQKEIARKKYHETLVTARLPNKPDGTPLPSATAVKTAVIFADAKNKEGGKKFMAFLMQDMNLTPYLEGALGRYYPVTKSGAERPFWTDPSDPHRSAAHKMFTEGTIPYQFTYNWKFTTVNAENVWAQAMARIAKDNISPAQATDEMVARIKTIFAN</sequence>
<evidence type="ECO:0000256" key="3">
    <source>
        <dbReference type="ARBA" id="ARBA00022475"/>
    </source>
</evidence>
<dbReference type="AlphaFoldDB" id="A0AAU7LXH3"/>
<dbReference type="Pfam" id="PF13416">
    <property type="entry name" value="SBP_bac_8"/>
    <property type="match status" value="1"/>
</dbReference>
<evidence type="ECO:0000256" key="2">
    <source>
        <dbReference type="ARBA" id="ARBA00008520"/>
    </source>
</evidence>